<reference evidence="1 2" key="1">
    <citation type="submission" date="2019-04" db="EMBL/GenBank/DDBJ databases">
        <title>Flavobacterium sp. nov. isolated from construction timber.</title>
        <authorList>
            <person name="Lin S.-Y."/>
            <person name="Chang C.-T."/>
            <person name="Young C.-C."/>
        </authorList>
    </citation>
    <scope>NUCLEOTIDE SEQUENCE [LARGE SCALE GENOMIC DNA]</scope>
    <source>
        <strain evidence="1 2">CC-CTC003</strain>
    </source>
</reference>
<proteinExistence type="predicted"/>
<dbReference type="InterPro" id="IPR025631">
    <property type="entry name" value="Porin_10"/>
</dbReference>
<evidence type="ECO:0000313" key="1">
    <source>
        <dbReference type="EMBL" id="THF51312.1"/>
    </source>
</evidence>
<dbReference type="RefSeq" id="WP_136402298.1">
    <property type="nucleotide sequence ID" value="NZ_SSNZ01000002.1"/>
</dbReference>
<evidence type="ECO:0000313" key="2">
    <source>
        <dbReference type="Proteomes" id="UP000307507"/>
    </source>
</evidence>
<dbReference type="OrthoDB" id="9812454at2"/>
<gene>
    <name evidence="1" type="ORF">E6C50_05960</name>
</gene>
<dbReference type="EMBL" id="SSNZ01000002">
    <property type="protein sequence ID" value="THF51312.1"/>
    <property type="molecule type" value="Genomic_DNA"/>
</dbReference>
<dbReference type="Pfam" id="PF14121">
    <property type="entry name" value="Porin_10"/>
    <property type="match status" value="1"/>
</dbReference>
<dbReference type="Proteomes" id="UP000307507">
    <property type="component" value="Unassembled WGS sequence"/>
</dbReference>
<dbReference type="AlphaFoldDB" id="A0A4S3ZZN6"/>
<evidence type="ECO:0008006" key="3">
    <source>
        <dbReference type="Google" id="ProtNLM"/>
    </source>
</evidence>
<keyword evidence="2" id="KW-1185">Reference proteome</keyword>
<name>A0A4S3ZZN6_9FLAO</name>
<accession>A0A4S3ZZN6</accession>
<sequence>MKHLFIAVVLLCSFAMLGQEQIKDSIKPKKSLRGSDDKTHFAPIDQYKIISLDRDTTFVDTSLTIKKDYELNYLRKDIFGLMPFPNEGQTYNTLDYGLTNYNAYPEFGFKAKTFNFMRAEDIKYYSMPTPMTELYYKSVMEQGQNLDAFISLNTSKNLNFSIGYKGLRSLGKYVNQLSSTGNFRFITSYHTTDNRYNLKFHIAIQDILNHENGGVKNLEEFENSIPPYDDRARLDVYFSDDTKSSLEGKRLFFDHSFRLNKNNPNSLVFLHRFNYEYKFFDYSQPTANTRFGDYFTTTISNKTRFNSLYNKVGVAYSNQSFGDFEFYLEDYRYNYFYNSTVMNDDGSIKVPNRLNDKINSYGAQYTYYKNKWKGTLLVSNSITDQSLAKIEGTVRYNWDTRNVFTLRFQNMNKLPDLNYNLYQSGYIFYNWSNNFKNEKIKNVELEAKTQWLEASVKYSILDDHLYFVDTSTDPTQVLVSPQQYGNTINYFSVKIGREFKVGKFGLDNTFLYQKVDQTDKILNVPEFVTRNSLYFNDYYFSKALYLQMGITLNYFTKYYANTYNPLLGEFYIQQEKEIGNFPMLDFFINAKIKRTRIYLKAEHFNSSFTGYKYYSDPNNPYHDFMVRFGLVWNFFS</sequence>
<protein>
    <recommendedName>
        <fullName evidence="3">Porin</fullName>
    </recommendedName>
</protein>
<organism evidence="1 2">
    <name type="scientific">Flavobacterium supellecticarium</name>
    <dbReference type="NCBI Taxonomy" id="2565924"/>
    <lineage>
        <taxon>Bacteria</taxon>
        <taxon>Pseudomonadati</taxon>
        <taxon>Bacteroidota</taxon>
        <taxon>Flavobacteriia</taxon>
        <taxon>Flavobacteriales</taxon>
        <taxon>Flavobacteriaceae</taxon>
        <taxon>Flavobacterium</taxon>
    </lineage>
</organism>
<comment type="caution">
    <text evidence="1">The sequence shown here is derived from an EMBL/GenBank/DDBJ whole genome shotgun (WGS) entry which is preliminary data.</text>
</comment>